<accession>A0ABY4F1G8</accession>
<dbReference type="Proteomes" id="UP000831782">
    <property type="component" value="Chromosome"/>
</dbReference>
<keyword evidence="1" id="KW-0812">Transmembrane</keyword>
<evidence type="ECO:0000256" key="1">
    <source>
        <dbReference type="SAM" id="Phobius"/>
    </source>
</evidence>
<dbReference type="InterPro" id="IPR028087">
    <property type="entry name" value="Tad_N"/>
</dbReference>
<dbReference type="Pfam" id="PF13400">
    <property type="entry name" value="Tad"/>
    <property type="match status" value="1"/>
</dbReference>
<dbReference type="RefSeq" id="WP_244722440.1">
    <property type="nucleotide sequence ID" value="NZ_CP095072.1"/>
</dbReference>
<evidence type="ECO:0000313" key="4">
    <source>
        <dbReference type="Proteomes" id="UP000831782"/>
    </source>
</evidence>
<gene>
    <name evidence="3" type="ORF">MUN88_06575</name>
</gene>
<keyword evidence="1" id="KW-1133">Transmembrane helix</keyword>
<keyword evidence="4" id="KW-1185">Reference proteome</keyword>
<sequence length="213" mass="23618">MREQFTNERGNAALYLVWLLSIIAIIFLIVINISNVFVTGAQSSNAAEQAAIAGTSVVVNETKEAIRQYDNDPLSITERLHHDMKTMTEVIEDKQHDYQAGGDSADQAYIKALNQVLPSELQAHPLLKSTIQDHFSSIGLTNKINAAARSIIEENHGNGADTIVSFSYDWQIEVKSTVDFNSISDNKYIPEFTEKMDGEGFGPALEYLSSIDY</sequence>
<proteinExistence type="predicted"/>
<dbReference type="EMBL" id="CP095072">
    <property type="protein sequence ID" value="UOQ49739.1"/>
    <property type="molecule type" value="Genomic_DNA"/>
</dbReference>
<feature type="domain" description="Putative Flp pilus-assembly TadG-like N-terminal" evidence="2">
    <location>
        <begin position="10"/>
        <end position="54"/>
    </location>
</feature>
<evidence type="ECO:0000313" key="3">
    <source>
        <dbReference type="EMBL" id="UOQ49739.1"/>
    </source>
</evidence>
<organism evidence="3 4">
    <name type="scientific">Gracilibacillus caseinilyticus</name>
    <dbReference type="NCBI Taxonomy" id="2932256"/>
    <lineage>
        <taxon>Bacteria</taxon>
        <taxon>Bacillati</taxon>
        <taxon>Bacillota</taxon>
        <taxon>Bacilli</taxon>
        <taxon>Bacillales</taxon>
        <taxon>Bacillaceae</taxon>
        <taxon>Gracilibacillus</taxon>
    </lineage>
</organism>
<name>A0ABY4F1G8_9BACI</name>
<evidence type="ECO:0000259" key="2">
    <source>
        <dbReference type="Pfam" id="PF13400"/>
    </source>
</evidence>
<reference evidence="3 4" key="1">
    <citation type="submission" date="2022-04" db="EMBL/GenBank/DDBJ databases">
        <title>Gracilibacillus sp. isolated from saltern.</title>
        <authorList>
            <person name="Won M."/>
            <person name="Lee C.-M."/>
            <person name="Woen H.-Y."/>
            <person name="Kwon S.-W."/>
        </authorList>
    </citation>
    <scope>NUCLEOTIDE SEQUENCE [LARGE SCALE GENOMIC DNA]</scope>
    <source>
        <strain evidence="3 4">SSWR10-1</strain>
    </source>
</reference>
<protein>
    <submittedName>
        <fullName evidence="3">Pilus assembly protein TadG-related protein</fullName>
    </submittedName>
</protein>
<keyword evidence="1" id="KW-0472">Membrane</keyword>
<feature type="transmembrane region" description="Helical" evidence="1">
    <location>
        <begin position="12"/>
        <end position="33"/>
    </location>
</feature>